<dbReference type="Gene3D" id="1.20.5.2950">
    <property type="match status" value="1"/>
</dbReference>
<feature type="region of interest" description="Disordered" evidence="6">
    <location>
        <begin position="15"/>
        <end position="38"/>
    </location>
</feature>
<protein>
    <recommendedName>
        <fullName evidence="5">V-type proton ATPase subunit G</fullName>
    </recommendedName>
</protein>
<evidence type="ECO:0000256" key="4">
    <source>
        <dbReference type="ARBA" id="ARBA00023065"/>
    </source>
</evidence>
<comment type="caution">
    <text evidence="7">The sequence shown here is derived from an EMBL/GenBank/DDBJ whole genome shotgun (WGS) entry which is preliminary data.</text>
</comment>
<keyword evidence="2 5" id="KW-0813">Transport</keyword>
<organism evidence="7 8">
    <name type="scientific">Coniochaeta hoffmannii</name>
    <dbReference type="NCBI Taxonomy" id="91930"/>
    <lineage>
        <taxon>Eukaryota</taxon>
        <taxon>Fungi</taxon>
        <taxon>Dikarya</taxon>
        <taxon>Ascomycota</taxon>
        <taxon>Pezizomycotina</taxon>
        <taxon>Sordariomycetes</taxon>
        <taxon>Sordariomycetidae</taxon>
        <taxon>Coniochaetales</taxon>
        <taxon>Coniochaetaceae</taxon>
        <taxon>Coniochaeta</taxon>
    </lineage>
</organism>
<dbReference type="PANTHER" id="PTHR12713">
    <property type="entry name" value="VACUOLAR ATP SYNTHASE SUBUNIT G"/>
    <property type="match status" value="1"/>
</dbReference>
<accession>A0AA38RZK3</accession>
<dbReference type="GO" id="GO:0000221">
    <property type="term" value="C:vacuolar proton-transporting V-type ATPase, V1 domain"/>
    <property type="evidence" value="ECO:0007669"/>
    <property type="project" value="TreeGrafter"/>
</dbReference>
<dbReference type="NCBIfam" id="TIGR01147">
    <property type="entry name" value="V_ATP_synt_G"/>
    <property type="match status" value="1"/>
</dbReference>
<evidence type="ECO:0000256" key="2">
    <source>
        <dbReference type="ARBA" id="ARBA00022448"/>
    </source>
</evidence>
<dbReference type="EMBL" id="JANBVN010000015">
    <property type="protein sequence ID" value="KAJ9162120.1"/>
    <property type="molecule type" value="Genomic_DNA"/>
</dbReference>
<dbReference type="FunFam" id="1.20.5.2950:FF:000001">
    <property type="entry name" value="V-type proton ATPase subunit G"/>
    <property type="match status" value="1"/>
</dbReference>
<dbReference type="AlphaFoldDB" id="A0AA38RZK3"/>
<keyword evidence="8" id="KW-1185">Reference proteome</keyword>
<keyword evidence="4 5" id="KW-0406">Ion transport</keyword>
<evidence type="ECO:0000313" key="7">
    <source>
        <dbReference type="EMBL" id="KAJ9162120.1"/>
    </source>
</evidence>
<evidence type="ECO:0000256" key="5">
    <source>
        <dbReference type="RuleBase" id="RU364019"/>
    </source>
</evidence>
<dbReference type="Proteomes" id="UP001174691">
    <property type="component" value="Unassembled WGS sequence"/>
</dbReference>
<dbReference type="InterPro" id="IPR005124">
    <property type="entry name" value="V-ATPase_G"/>
</dbReference>
<keyword evidence="3 5" id="KW-0375">Hydrogen ion transport</keyword>
<evidence type="ECO:0000256" key="3">
    <source>
        <dbReference type="ARBA" id="ARBA00022781"/>
    </source>
</evidence>
<reference evidence="7" key="1">
    <citation type="submission" date="2022-07" db="EMBL/GenBank/DDBJ databases">
        <title>Fungi with potential for degradation of polypropylene.</title>
        <authorList>
            <person name="Gostincar C."/>
        </authorList>
    </citation>
    <scope>NUCLEOTIDE SEQUENCE</scope>
    <source>
        <strain evidence="7">EXF-13287</strain>
    </source>
</reference>
<dbReference type="GO" id="GO:0046961">
    <property type="term" value="F:proton-transporting ATPase activity, rotational mechanism"/>
    <property type="evidence" value="ECO:0007669"/>
    <property type="project" value="InterPro"/>
</dbReference>
<dbReference type="PANTHER" id="PTHR12713:SF11">
    <property type="entry name" value="V-TYPE PROTON ATPASE SUBUNIT G"/>
    <property type="match status" value="1"/>
</dbReference>
<comment type="similarity">
    <text evidence="1 5">Belongs to the V-ATPase G subunit family.</text>
</comment>
<sequence>MSAQNSAGIQTLLDAEREASKIVQKDRTKRVKQSRDEAKKEIEAYRAKKEEEFKKFEAEHTQGNKQAEDEANKEAEARIKEIKEAGKKNQDKVVQDLLKAVFEVHPVVPTQESA</sequence>
<comment type="function">
    <text evidence="5">Subunit of the V1 complex of vacuolar(H+)-ATPase (V-ATPase), a multisubunit enzyme composed of a peripheral complex (V1) that hydrolyzes ATP and a membrane integral complex (V0) that translocates protons. V-ATPase is responsible for acidifying and maintaining the pH of intracellular compartments and in some cell types, is targeted to the plasma membrane, where it is responsible for acidifying the extracellular environment.</text>
</comment>
<feature type="compositionally biased region" description="Basic and acidic residues" evidence="6">
    <location>
        <begin position="15"/>
        <end position="26"/>
    </location>
</feature>
<evidence type="ECO:0000256" key="1">
    <source>
        <dbReference type="ARBA" id="ARBA00010066"/>
    </source>
</evidence>
<name>A0AA38RZK3_9PEZI</name>
<evidence type="ECO:0000256" key="6">
    <source>
        <dbReference type="SAM" id="MobiDB-lite"/>
    </source>
</evidence>
<gene>
    <name evidence="7" type="ORF">NKR19_g1637</name>
</gene>
<comment type="subunit">
    <text evidence="5">V-ATPase is a heteromultimeric enzyme made up of two complexes: the ATP-hydrolytic V1 complex and the proton translocation V0 complex.</text>
</comment>
<evidence type="ECO:0000313" key="8">
    <source>
        <dbReference type="Proteomes" id="UP001174691"/>
    </source>
</evidence>
<dbReference type="GO" id="GO:0016887">
    <property type="term" value="F:ATP hydrolysis activity"/>
    <property type="evidence" value="ECO:0007669"/>
    <property type="project" value="TreeGrafter"/>
</dbReference>
<proteinExistence type="inferred from homology"/>
<dbReference type="Pfam" id="PF03179">
    <property type="entry name" value="V-ATPase_G"/>
    <property type="match status" value="1"/>
</dbReference>